<keyword evidence="3" id="KW-0547">Nucleotide-binding</keyword>
<proteinExistence type="predicted"/>
<protein>
    <submittedName>
        <fullName evidence="7">ABC-type multidrug transport system, ATPase component</fullName>
    </submittedName>
</protein>
<evidence type="ECO:0000259" key="6">
    <source>
        <dbReference type="PROSITE" id="PS50893"/>
    </source>
</evidence>
<dbReference type="Pfam" id="PF00005">
    <property type="entry name" value="ABC_tran"/>
    <property type="match status" value="1"/>
</dbReference>
<dbReference type="RefSeq" id="WP_135850462.1">
    <property type="nucleotide sequence ID" value="NZ_RHPJ01000003.1"/>
</dbReference>
<dbReference type="InterPro" id="IPR017871">
    <property type="entry name" value="ABC_transporter-like_CS"/>
</dbReference>
<dbReference type="PROSITE" id="PS00211">
    <property type="entry name" value="ABC_TRANSPORTER_1"/>
    <property type="match status" value="1"/>
</dbReference>
<accession>A0A4Z1E5B4</accession>
<organism evidence="7 8">
    <name type="scientific">Serinibacter arcticus</name>
    <dbReference type="NCBI Taxonomy" id="1655435"/>
    <lineage>
        <taxon>Bacteria</taxon>
        <taxon>Bacillati</taxon>
        <taxon>Actinomycetota</taxon>
        <taxon>Actinomycetes</taxon>
        <taxon>Micrococcales</taxon>
        <taxon>Beutenbergiaceae</taxon>
        <taxon>Serinibacter</taxon>
    </lineage>
</organism>
<dbReference type="InterPro" id="IPR003593">
    <property type="entry name" value="AAA+_ATPase"/>
</dbReference>
<evidence type="ECO:0000256" key="5">
    <source>
        <dbReference type="ARBA" id="ARBA00023251"/>
    </source>
</evidence>
<keyword evidence="8" id="KW-1185">Reference proteome</keyword>
<comment type="caution">
    <text evidence="7">The sequence shown here is derived from an EMBL/GenBank/DDBJ whole genome shotgun (WGS) entry which is preliminary data.</text>
</comment>
<evidence type="ECO:0000313" key="7">
    <source>
        <dbReference type="EMBL" id="TGO04937.1"/>
    </source>
</evidence>
<dbReference type="InterPro" id="IPR050763">
    <property type="entry name" value="ABC_transporter_ATP-binding"/>
</dbReference>
<dbReference type="Gene3D" id="3.40.50.300">
    <property type="entry name" value="P-loop containing nucleotide triphosphate hydrolases"/>
    <property type="match status" value="1"/>
</dbReference>
<dbReference type="Proteomes" id="UP000297318">
    <property type="component" value="Unassembled WGS sequence"/>
</dbReference>
<dbReference type="OrthoDB" id="9804819at2"/>
<dbReference type="CDD" id="cd03230">
    <property type="entry name" value="ABC_DR_subfamily_A"/>
    <property type="match status" value="1"/>
</dbReference>
<evidence type="ECO:0000313" key="8">
    <source>
        <dbReference type="Proteomes" id="UP000297318"/>
    </source>
</evidence>
<dbReference type="PANTHER" id="PTHR42711">
    <property type="entry name" value="ABC TRANSPORTER ATP-BINDING PROTEIN"/>
    <property type="match status" value="1"/>
</dbReference>
<keyword evidence="5" id="KW-0046">Antibiotic resistance</keyword>
<dbReference type="PANTHER" id="PTHR42711:SF16">
    <property type="entry name" value="ABC TRANSPORTER ATP-BINDING PROTEIN"/>
    <property type="match status" value="1"/>
</dbReference>
<dbReference type="GO" id="GO:0016887">
    <property type="term" value="F:ATP hydrolysis activity"/>
    <property type="evidence" value="ECO:0007669"/>
    <property type="project" value="InterPro"/>
</dbReference>
<dbReference type="SMART" id="SM00382">
    <property type="entry name" value="AAA"/>
    <property type="match status" value="1"/>
</dbReference>
<keyword evidence="4" id="KW-0067">ATP-binding</keyword>
<dbReference type="EMBL" id="RHPJ01000003">
    <property type="protein sequence ID" value="TGO04937.1"/>
    <property type="molecule type" value="Genomic_DNA"/>
</dbReference>
<feature type="domain" description="ABC transporter" evidence="6">
    <location>
        <begin position="6"/>
        <end position="229"/>
    </location>
</feature>
<dbReference type="AlphaFoldDB" id="A0A4Z1E5B4"/>
<evidence type="ECO:0000256" key="2">
    <source>
        <dbReference type="ARBA" id="ARBA00022448"/>
    </source>
</evidence>
<dbReference type="GO" id="GO:0005524">
    <property type="term" value="F:ATP binding"/>
    <property type="evidence" value="ECO:0007669"/>
    <property type="project" value="UniProtKB-KW"/>
</dbReference>
<keyword evidence="2" id="KW-0813">Transport</keyword>
<evidence type="ECO:0000256" key="1">
    <source>
        <dbReference type="ARBA" id="ARBA00004202"/>
    </source>
</evidence>
<evidence type="ECO:0000256" key="4">
    <source>
        <dbReference type="ARBA" id="ARBA00022840"/>
    </source>
</evidence>
<evidence type="ECO:0000256" key="3">
    <source>
        <dbReference type="ARBA" id="ARBA00022741"/>
    </source>
</evidence>
<dbReference type="GO" id="GO:0046677">
    <property type="term" value="P:response to antibiotic"/>
    <property type="evidence" value="ECO:0007669"/>
    <property type="project" value="UniProtKB-KW"/>
</dbReference>
<dbReference type="SUPFAM" id="SSF52540">
    <property type="entry name" value="P-loop containing nucleoside triphosphate hydrolases"/>
    <property type="match status" value="1"/>
</dbReference>
<dbReference type="InterPro" id="IPR003439">
    <property type="entry name" value="ABC_transporter-like_ATP-bd"/>
</dbReference>
<reference evidence="7 8" key="1">
    <citation type="submission" date="2018-11" db="EMBL/GenBank/DDBJ databases">
        <title>Complete genome sequencing of the Actinobacteria Serinibacter sp. K3-2.</title>
        <authorList>
            <person name="Rakitin A.L."/>
            <person name="Beletsky A.V."/>
            <person name="Mardanov A.V."/>
            <person name="Ravin N.V."/>
            <person name="Gromova A.S."/>
            <person name="Filippova S.N."/>
            <person name="Gal'Chenko V.F."/>
        </authorList>
    </citation>
    <scope>NUCLEOTIDE SEQUENCE [LARGE SCALE GENOMIC DNA]</scope>
    <source>
        <strain evidence="7 8">K3-2</strain>
    </source>
</reference>
<dbReference type="InterPro" id="IPR027417">
    <property type="entry name" value="P-loop_NTPase"/>
</dbReference>
<gene>
    <name evidence="7" type="ORF">SERN_2530</name>
</gene>
<dbReference type="GO" id="GO:0005886">
    <property type="term" value="C:plasma membrane"/>
    <property type="evidence" value="ECO:0007669"/>
    <property type="project" value="UniProtKB-SubCell"/>
</dbReference>
<dbReference type="PROSITE" id="PS50893">
    <property type="entry name" value="ABC_TRANSPORTER_2"/>
    <property type="match status" value="1"/>
</dbReference>
<comment type="subcellular location">
    <subcellularLocation>
        <location evidence="1">Cell membrane</location>
        <topology evidence="1">Peripheral membrane protein</topology>
    </subcellularLocation>
</comment>
<name>A0A4Z1E5B4_9MICO</name>
<sequence>MPSPALAIDDLTVAYGGRVVVDRLSLSADAGRVTAVLGPNGAGKTTTIECAEGLRRADSGTITVLGHPAGSSPARARVGVMLQDGGLPMARTATEVLSLVAAMHGRSRDVDPLLARLDLTDVARTPVRRLSGGQRQRVSLGAAILAEPDLLFLDEPSAGLDPQSRRLVWDLVRSLRDGGAAVVLTTHLLEEAEALADVVHVLAAGRLVASGSPHELIERFAGPDTVRLRPVSPLSDDAVARLAHAVGAATVGAGREGGRGAVVTLRHEPTPAFVAAITAWCVEEDVRLRALDVGGGTLEDAYLELTSPAAQSADHPVDRERAAR</sequence>